<feature type="transmembrane region" description="Helical" evidence="1">
    <location>
        <begin position="48"/>
        <end position="65"/>
    </location>
</feature>
<reference evidence="2 3" key="1">
    <citation type="submission" date="2020-07" db="EMBL/GenBank/DDBJ databases">
        <title>Genomic Encyclopedia of Type Strains, Phase IV (KMG-IV): sequencing the most valuable type-strain genomes for metagenomic binning, comparative biology and taxonomic classification.</title>
        <authorList>
            <person name="Goeker M."/>
        </authorList>
    </citation>
    <scope>NUCLEOTIDE SEQUENCE [LARGE SCALE GENOMIC DNA]</scope>
    <source>
        <strain evidence="2 3">DSM 45533</strain>
    </source>
</reference>
<evidence type="ECO:0000313" key="2">
    <source>
        <dbReference type="EMBL" id="MBA2894756.1"/>
    </source>
</evidence>
<sequence>MSRWQMLKIILRVKPSVLLPGWMVRSTGLMVIVPVGAAGLLVVGPLRWMLMGLMGLAALALLWNAGRAGYRWRNPVLIPAEHPELAALVSEAAGLAGVAVVREMRLSGVAVMSARKGRVILGMPLLIGLSRDDLRTLLTMEFVYRRSGWLDACLTHAWLTTTDEQAAHAVQRLRRGHWEAAGKIVGGDRLGVALRRRWQVEAAFLWCMARFVYQGTYPADLFKLFRWKVEHDRLLDRVEPPPPSPAARGLARELGWPDGPITSTPGPTVFFRLAEKVEDRLCRAAAHWAQDEDLKGAPPSHAFRVDDGPVDSSGIAALVTQAATELIGAEATPQDVVDLVAAGRGGELDWRYGHMSCPHPTPGVCALVPLLEQSLRKRGYTSPHPYKLRELVGPAGDTIDLHELAAKIENGLPYEL</sequence>
<name>A0A7W0CP52_9ACTN</name>
<dbReference type="AlphaFoldDB" id="A0A7W0CP52"/>
<keyword evidence="3" id="KW-1185">Reference proteome</keyword>
<dbReference type="RefSeq" id="WP_181613487.1">
    <property type="nucleotide sequence ID" value="NZ_BAABAM010000004.1"/>
</dbReference>
<evidence type="ECO:0000256" key="1">
    <source>
        <dbReference type="SAM" id="Phobius"/>
    </source>
</evidence>
<protein>
    <submittedName>
        <fullName evidence="2">Uncharacterized protein</fullName>
    </submittedName>
</protein>
<dbReference type="Proteomes" id="UP000530928">
    <property type="component" value="Unassembled WGS sequence"/>
</dbReference>
<feature type="transmembrane region" description="Helical" evidence="1">
    <location>
        <begin position="21"/>
        <end position="42"/>
    </location>
</feature>
<gene>
    <name evidence="2" type="ORF">HNR30_006128</name>
</gene>
<keyword evidence="1" id="KW-0812">Transmembrane</keyword>
<evidence type="ECO:0000313" key="3">
    <source>
        <dbReference type="Proteomes" id="UP000530928"/>
    </source>
</evidence>
<organism evidence="2 3">
    <name type="scientific">Nonomuraea soli</name>
    <dbReference type="NCBI Taxonomy" id="1032476"/>
    <lineage>
        <taxon>Bacteria</taxon>
        <taxon>Bacillati</taxon>
        <taxon>Actinomycetota</taxon>
        <taxon>Actinomycetes</taxon>
        <taxon>Streptosporangiales</taxon>
        <taxon>Streptosporangiaceae</taxon>
        <taxon>Nonomuraea</taxon>
    </lineage>
</organism>
<keyword evidence="1" id="KW-1133">Transmembrane helix</keyword>
<comment type="caution">
    <text evidence="2">The sequence shown here is derived from an EMBL/GenBank/DDBJ whole genome shotgun (WGS) entry which is preliminary data.</text>
</comment>
<dbReference type="EMBL" id="JACDUR010000006">
    <property type="protein sequence ID" value="MBA2894756.1"/>
    <property type="molecule type" value="Genomic_DNA"/>
</dbReference>
<accession>A0A7W0CP52</accession>
<keyword evidence="1" id="KW-0472">Membrane</keyword>
<proteinExistence type="predicted"/>